<proteinExistence type="predicted"/>
<dbReference type="InterPro" id="IPR051599">
    <property type="entry name" value="Cell_Envelope_Assoc"/>
</dbReference>
<dbReference type="InterPro" id="IPR003848">
    <property type="entry name" value="DUF218"/>
</dbReference>
<keyword evidence="1" id="KW-0472">Membrane</keyword>
<comment type="caution">
    <text evidence="3">The sequence shown here is derived from an EMBL/GenBank/DDBJ whole genome shotgun (WGS) entry which is preliminary data.</text>
</comment>
<protein>
    <recommendedName>
        <fullName evidence="2">DUF218 domain-containing protein</fullName>
    </recommendedName>
</protein>
<keyword evidence="1" id="KW-0812">Transmembrane</keyword>
<feature type="domain" description="DUF218" evidence="2">
    <location>
        <begin position="68"/>
        <end position="182"/>
    </location>
</feature>
<feature type="transmembrane region" description="Helical" evidence="1">
    <location>
        <begin position="16"/>
        <end position="38"/>
    </location>
</feature>
<dbReference type="Pfam" id="PF02698">
    <property type="entry name" value="DUF218"/>
    <property type="match status" value="1"/>
</dbReference>
<evidence type="ECO:0000256" key="1">
    <source>
        <dbReference type="SAM" id="Phobius"/>
    </source>
</evidence>
<organism evidence="3 4">
    <name type="scientific">Lysobacter hankyongensis</name>
    <dbReference type="NCBI Taxonomy" id="1176535"/>
    <lineage>
        <taxon>Bacteria</taxon>
        <taxon>Pseudomonadati</taxon>
        <taxon>Pseudomonadota</taxon>
        <taxon>Gammaproteobacteria</taxon>
        <taxon>Lysobacterales</taxon>
        <taxon>Lysobacteraceae</taxon>
        <taxon>Lysobacter</taxon>
    </lineage>
</organism>
<dbReference type="Proteomes" id="UP001499959">
    <property type="component" value="Unassembled WGS sequence"/>
</dbReference>
<dbReference type="PANTHER" id="PTHR30336:SF20">
    <property type="entry name" value="DUF218 DOMAIN-CONTAINING PROTEIN"/>
    <property type="match status" value="1"/>
</dbReference>
<dbReference type="InterPro" id="IPR014729">
    <property type="entry name" value="Rossmann-like_a/b/a_fold"/>
</dbReference>
<dbReference type="CDD" id="cd06259">
    <property type="entry name" value="YdcF-like"/>
    <property type="match status" value="1"/>
</dbReference>
<dbReference type="Gene3D" id="3.40.50.620">
    <property type="entry name" value="HUPs"/>
    <property type="match status" value="1"/>
</dbReference>
<evidence type="ECO:0000313" key="4">
    <source>
        <dbReference type="Proteomes" id="UP001499959"/>
    </source>
</evidence>
<name>A0ABP9B4W0_9GAMM</name>
<accession>A0ABP9B4W0</accession>
<dbReference type="PANTHER" id="PTHR30336">
    <property type="entry name" value="INNER MEMBRANE PROTEIN, PROBABLE PERMEASE"/>
    <property type="match status" value="1"/>
</dbReference>
<evidence type="ECO:0000313" key="3">
    <source>
        <dbReference type="EMBL" id="GAA4789977.1"/>
    </source>
</evidence>
<keyword evidence="4" id="KW-1185">Reference proteome</keyword>
<keyword evidence="1" id="KW-1133">Transmembrane helix</keyword>
<dbReference type="RefSeq" id="WP_345302601.1">
    <property type="nucleotide sequence ID" value="NZ_BAABJE010000005.1"/>
</dbReference>
<evidence type="ECO:0000259" key="2">
    <source>
        <dbReference type="Pfam" id="PF02698"/>
    </source>
</evidence>
<sequence length="227" mass="24908">MTRLDHRRRLFLDRDVLHAGVVAGAVCVLSAGLVYLGYFAHVVRTARRAPTAPARGDTLLLFGKHAPGGRLDADFAARIGRAAEVWRTRPPRVIVLLGGSAPGHPAEADVARAALLAEGVADDAPLRLEKTSRDTLQNLRNARTLLADAAHGGPVVLLSNRYHLARCALFARQLGFDWELCAAEPALRFTPTTVFRLAGEAAYVCWIDLGTRWARLIRHRRMLERVT</sequence>
<dbReference type="EMBL" id="BAABJE010000005">
    <property type="protein sequence ID" value="GAA4789977.1"/>
    <property type="molecule type" value="Genomic_DNA"/>
</dbReference>
<reference evidence="4" key="1">
    <citation type="journal article" date="2019" name="Int. J. Syst. Evol. Microbiol.">
        <title>The Global Catalogue of Microorganisms (GCM) 10K type strain sequencing project: providing services to taxonomists for standard genome sequencing and annotation.</title>
        <authorList>
            <consortium name="The Broad Institute Genomics Platform"/>
            <consortium name="The Broad Institute Genome Sequencing Center for Infectious Disease"/>
            <person name="Wu L."/>
            <person name="Ma J."/>
        </authorList>
    </citation>
    <scope>NUCLEOTIDE SEQUENCE [LARGE SCALE GENOMIC DNA]</scope>
    <source>
        <strain evidence="4">JCM 18204</strain>
    </source>
</reference>
<gene>
    <name evidence="3" type="ORF">GCM10023307_14060</name>
</gene>